<accession>A0ABD3H2G8</accession>
<reference evidence="8 9" key="1">
    <citation type="submission" date="2024-09" db="EMBL/GenBank/DDBJ databases">
        <title>Chromosome-scale assembly of Riccia sorocarpa.</title>
        <authorList>
            <person name="Paukszto L."/>
        </authorList>
    </citation>
    <scope>NUCLEOTIDE SEQUENCE [LARGE SCALE GENOMIC DNA]</scope>
    <source>
        <strain evidence="8">LP-2024</strain>
        <tissue evidence="8">Aerial parts of the thallus</tissue>
    </source>
</reference>
<keyword evidence="2" id="KW-0805">Transcription regulation</keyword>
<dbReference type="CDD" id="cd00018">
    <property type="entry name" value="AP2"/>
    <property type="match status" value="1"/>
</dbReference>
<dbReference type="Pfam" id="PF00847">
    <property type="entry name" value="AP2"/>
    <property type="match status" value="1"/>
</dbReference>
<dbReference type="GO" id="GO:0005634">
    <property type="term" value="C:nucleus"/>
    <property type="evidence" value="ECO:0007669"/>
    <property type="project" value="UniProtKB-SubCell"/>
</dbReference>
<evidence type="ECO:0000313" key="9">
    <source>
        <dbReference type="Proteomes" id="UP001633002"/>
    </source>
</evidence>
<feature type="region of interest" description="Disordered" evidence="6">
    <location>
        <begin position="1"/>
        <end position="24"/>
    </location>
</feature>
<dbReference type="PROSITE" id="PS51032">
    <property type="entry name" value="AP2_ERF"/>
    <property type="match status" value="1"/>
</dbReference>
<organism evidence="8 9">
    <name type="scientific">Riccia sorocarpa</name>
    <dbReference type="NCBI Taxonomy" id="122646"/>
    <lineage>
        <taxon>Eukaryota</taxon>
        <taxon>Viridiplantae</taxon>
        <taxon>Streptophyta</taxon>
        <taxon>Embryophyta</taxon>
        <taxon>Marchantiophyta</taxon>
        <taxon>Marchantiopsida</taxon>
        <taxon>Marchantiidae</taxon>
        <taxon>Marchantiales</taxon>
        <taxon>Ricciaceae</taxon>
        <taxon>Riccia</taxon>
    </lineage>
</organism>
<evidence type="ECO:0000256" key="6">
    <source>
        <dbReference type="SAM" id="MobiDB-lite"/>
    </source>
</evidence>
<protein>
    <recommendedName>
        <fullName evidence="7">AP2/ERF domain-containing protein</fullName>
    </recommendedName>
</protein>
<evidence type="ECO:0000313" key="8">
    <source>
        <dbReference type="EMBL" id="KAL3684309.1"/>
    </source>
</evidence>
<keyword evidence="3" id="KW-0238">DNA-binding</keyword>
<comment type="caution">
    <text evidence="8">The sequence shown here is derived from an EMBL/GenBank/DDBJ whole genome shotgun (WGS) entry which is preliminary data.</text>
</comment>
<evidence type="ECO:0000259" key="7">
    <source>
        <dbReference type="PROSITE" id="PS51032"/>
    </source>
</evidence>
<dbReference type="PANTHER" id="PTHR31677">
    <property type="entry name" value="AP2 DOMAIN CLASS TRANSCRIPTION FACTOR"/>
    <property type="match status" value="1"/>
</dbReference>
<feature type="domain" description="AP2/ERF" evidence="7">
    <location>
        <begin position="20"/>
        <end position="77"/>
    </location>
</feature>
<evidence type="ECO:0000256" key="5">
    <source>
        <dbReference type="ARBA" id="ARBA00023242"/>
    </source>
</evidence>
<dbReference type="GO" id="GO:0003677">
    <property type="term" value="F:DNA binding"/>
    <property type="evidence" value="ECO:0007669"/>
    <property type="project" value="UniProtKB-KW"/>
</dbReference>
<dbReference type="FunFam" id="3.30.730.10:FF:000001">
    <property type="entry name" value="Ethylene-responsive transcription factor 2"/>
    <property type="match status" value="1"/>
</dbReference>
<evidence type="ECO:0000256" key="2">
    <source>
        <dbReference type="ARBA" id="ARBA00023015"/>
    </source>
</evidence>
<dbReference type="EMBL" id="JBJQOH010000006">
    <property type="protein sequence ID" value="KAL3684309.1"/>
    <property type="molecule type" value="Genomic_DNA"/>
</dbReference>
<dbReference type="PRINTS" id="PR00367">
    <property type="entry name" value="ETHRSPELEMNT"/>
</dbReference>
<dbReference type="AlphaFoldDB" id="A0ABD3H2G8"/>
<proteinExistence type="predicted"/>
<feature type="compositionally biased region" description="Low complexity" evidence="6">
    <location>
        <begin position="83"/>
        <end position="96"/>
    </location>
</feature>
<evidence type="ECO:0000256" key="4">
    <source>
        <dbReference type="ARBA" id="ARBA00023163"/>
    </source>
</evidence>
<keyword evidence="9" id="KW-1185">Reference proteome</keyword>
<dbReference type="Gene3D" id="3.30.730.10">
    <property type="entry name" value="AP2/ERF domain"/>
    <property type="match status" value="1"/>
</dbReference>
<evidence type="ECO:0000256" key="3">
    <source>
        <dbReference type="ARBA" id="ARBA00023125"/>
    </source>
</evidence>
<gene>
    <name evidence="8" type="ORF">R1sor_002331</name>
</gene>
<dbReference type="InterPro" id="IPR016177">
    <property type="entry name" value="DNA-bd_dom_sf"/>
</dbReference>
<dbReference type="InterPro" id="IPR001471">
    <property type="entry name" value="AP2/ERF_dom"/>
</dbReference>
<keyword evidence="5" id="KW-0539">Nucleus</keyword>
<feature type="region of interest" description="Disordered" evidence="6">
    <location>
        <begin position="338"/>
        <end position="358"/>
    </location>
</feature>
<evidence type="ECO:0000256" key="1">
    <source>
        <dbReference type="ARBA" id="ARBA00004123"/>
    </source>
</evidence>
<dbReference type="InterPro" id="IPR036955">
    <property type="entry name" value="AP2/ERF_dom_sf"/>
</dbReference>
<dbReference type="PANTHER" id="PTHR31677:SF157">
    <property type="entry name" value="AP2_ERF DOMAIN-CONTAINING PROTEIN"/>
    <property type="match status" value="1"/>
</dbReference>
<feature type="region of interest" description="Disordered" evidence="6">
    <location>
        <begin position="76"/>
        <end position="114"/>
    </location>
</feature>
<dbReference type="Proteomes" id="UP001633002">
    <property type="component" value="Unassembled WGS sequence"/>
</dbReference>
<feature type="compositionally biased region" description="Basic and acidic residues" evidence="6">
    <location>
        <begin position="189"/>
        <end position="199"/>
    </location>
</feature>
<name>A0ABD3H2G8_9MARC</name>
<feature type="region of interest" description="Disordered" evidence="6">
    <location>
        <begin position="166"/>
        <end position="200"/>
    </location>
</feature>
<comment type="subcellular location">
    <subcellularLocation>
        <location evidence="1">Nucleus</location>
    </subcellularLocation>
</comment>
<dbReference type="SMART" id="SM00380">
    <property type="entry name" value="AP2"/>
    <property type="match status" value="1"/>
</dbReference>
<sequence>MALGDKEQTSKTHHAEQGAHFRGVRKRPWGRFAAEIRDPWKKTRVWLGTFDTAEEAARAYDAAARALRGAKAKTNFATPCDDQSTSQSSTVESWSSPKNLPRPQPTDSWRSRGGLDLNISVNEFASVEEATNRGAAKSGSVARSSRSLAEGITTCALSNKRTAATLFEEVNNPHSEKRQKSGKKSSAAGDRRDGGRDWLGKGMVNQAMETRACQSDCDSSSSVVLEAEPVSVPEVKPTRTIPLLDLNMLPPVDSQSECEEFGEVYHNQELSLCQQQQQQQQQQHQQSSENLEDVKQAPLLFWGAPCGPNLGFNNIAARAESLGAKKKKKTCFDLMEEEKRRRDETLPGRGELTTEKCL</sequence>
<dbReference type="SUPFAM" id="SSF54171">
    <property type="entry name" value="DNA-binding domain"/>
    <property type="match status" value="1"/>
</dbReference>
<feature type="compositionally biased region" description="Basic and acidic residues" evidence="6">
    <location>
        <begin position="1"/>
        <end position="19"/>
    </location>
</feature>
<keyword evidence="4" id="KW-0804">Transcription</keyword>